<evidence type="ECO:0000313" key="8">
    <source>
        <dbReference type="EMBL" id="CEO96095.1"/>
    </source>
</evidence>
<organism evidence="8 10">
    <name type="scientific">Plasmodiophora brassicae</name>
    <name type="common">Clubroot disease agent</name>
    <dbReference type="NCBI Taxonomy" id="37360"/>
    <lineage>
        <taxon>Eukaryota</taxon>
        <taxon>Sar</taxon>
        <taxon>Rhizaria</taxon>
        <taxon>Endomyxa</taxon>
        <taxon>Phytomyxea</taxon>
        <taxon>Plasmodiophorida</taxon>
        <taxon>Plasmodiophoridae</taxon>
        <taxon>Plasmodiophora</taxon>
    </lineage>
</organism>
<evidence type="ECO:0000256" key="5">
    <source>
        <dbReference type="ARBA" id="ARBA00023274"/>
    </source>
</evidence>
<dbReference type="Pfam" id="PF16121">
    <property type="entry name" value="40S_S4_C"/>
    <property type="match status" value="1"/>
</dbReference>
<reference evidence="9 11" key="2">
    <citation type="submission" date="2018-03" db="EMBL/GenBank/DDBJ databases">
        <authorList>
            <person name="Fogelqvist J."/>
        </authorList>
    </citation>
    <scope>NUCLEOTIDE SEQUENCE [LARGE SCALE GENOMIC DNA]</scope>
</reference>
<evidence type="ECO:0000313" key="10">
    <source>
        <dbReference type="Proteomes" id="UP000039324"/>
    </source>
</evidence>
<dbReference type="InterPro" id="IPR032277">
    <property type="entry name" value="Ribosomal_eS4_C"/>
</dbReference>
<evidence type="ECO:0000256" key="3">
    <source>
        <dbReference type="ARBA" id="ARBA00022884"/>
    </source>
</evidence>
<comment type="similarity">
    <text evidence="1 6">Belongs to the eukaryotic ribosomal protein eS4 family.</text>
</comment>
<evidence type="ECO:0000259" key="7">
    <source>
        <dbReference type="SMART" id="SM00363"/>
    </source>
</evidence>
<evidence type="ECO:0000256" key="1">
    <source>
        <dbReference type="ARBA" id="ARBA00007500"/>
    </source>
</evidence>
<dbReference type="OMA" id="GHIQLNL"/>
<dbReference type="PANTHER" id="PTHR11581:SF0">
    <property type="entry name" value="SMALL RIBOSOMAL SUBUNIT PROTEIN ES4"/>
    <property type="match status" value="1"/>
</dbReference>
<dbReference type="InterPro" id="IPR038237">
    <property type="entry name" value="Ribosomal_eS4_central_sf"/>
</dbReference>
<gene>
    <name evidence="8" type="ORF">PBRA_004785</name>
    <name evidence="9" type="ORF">PLBR_LOCUS576</name>
</gene>
<dbReference type="CDD" id="cd06087">
    <property type="entry name" value="KOW_RPS4"/>
    <property type="match status" value="1"/>
</dbReference>
<dbReference type="Pfam" id="PF01479">
    <property type="entry name" value="S4"/>
    <property type="match status" value="1"/>
</dbReference>
<proteinExistence type="inferred from homology"/>
<dbReference type="GO" id="GO:0003735">
    <property type="term" value="F:structural constituent of ribosome"/>
    <property type="evidence" value="ECO:0007669"/>
    <property type="project" value="UniProtKB-UniRule"/>
</dbReference>
<dbReference type="Proteomes" id="UP000290189">
    <property type="component" value="Unassembled WGS sequence"/>
</dbReference>
<dbReference type="OrthoDB" id="1109245at2759"/>
<name>A0A0G4ILX4_PLABS</name>
<reference evidence="8 10" key="1">
    <citation type="submission" date="2015-02" db="EMBL/GenBank/DDBJ databases">
        <authorList>
            <person name="Chooi Y.-H."/>
        </authorList>
    </citation>
    <scope>NUCLEOTIDE SEQUENCE [LARGE SCALE GENOMIC DNA]</scope>
    <source>
        <strain evidence="8">E3</strain>
    </source>
</reference>
<dbReference type="InterPro" id="IPR018199">
    <property type="entry name" value="Ribosomal_eS4_N_CS"/>
</dbReference>
<dbReference type="GO" id="GO:0006412">
    <property type="term" value="P:translation"/>
    <property type="evidence" value="ECO:0007669"/>
    <property type="project" value="InterPro"/>
</dbReference>
<keyword evidence="4 6" id="KW-0689">Ribosomal protein</keyword>
<dbReference type="GO" id="GO:0019843">
    <property type="term" value="F:rRNA binding"/>
    <property type="evidence" value="ECO:0007669"/>
    <property type="project" value="UniProtKB-UniRule"/>
</dbReference>
<dbReference type="Gene3D" id="2.40.50.740">
    <property type="match status" value="1"/>
</dbReference>
<dbReference type="InterPro" id="IPR036986">
    <property type="entry name" value="S4_RNA-bd_sf"/>
</dbReference>
<dbReference type="InterPro" id="IPR013845">
    <property type="entry name" value="Ribosomal_eS4_central_region"/>
</dbReference>
<dbReference type="EMBL" id="CDSF01000046">
    <property type="protein sequence ID" value="CEO96095.1"/>
    <property type="molecule type" value="Genomic_DNA"/>
</dbReference>
<dbReference type="FunFam" id="2.40.50.740:FF:000001">
    <property type="entry name" value="40S ribosomal protein S4"/>
    <property type="match status" value="1"/>
</dbReference>
<dbReference type="Pfam" id="PF00900">
    <property type="entry name" value="Ribosomal_S4e"/>
    <property type="match status" value="2"/>
</dbReference>
<dbReference type="GO" id="GO:0022627">
    <property type="term" value="C:cytosolic small ribosomal subunit"/>
    <property type="evidence" value="ECO:0007669"/>
    <property type="project" value="TreeGrafter"/>
</dbReference>
<dbReference type="InterPro" id="IPR002942">
    <property type="entry name" value="S4_RNA-bd"/>
</dbReference>
<dbReference type="SMART" id="SM00363">
    <property type="entry name" value="S4"/>
    <property type="match status" value="1"/>
</dbReference>
<sequence length="276" mass="31448">MARGPKKHLKRLNAPRKWMLSKLGGIFAPRPSPGPHKLRESIPLVILLRNRLKYALTRRECMVIVMNRSIKIDTKVRTDVNFPAGFMDVVTIEKTNENFRILYDTKGRFLLQKIKESEANYKLCRVKKLSKGNKTSVGRNPNHFGQLAAVPFIVTHDGRTIRYPDPVIRVNDTVKVDLTTGNVVDFIKFDLGQLAMITAGNNCGRIGTIVGRDRHDAAFDIVRVRDRKGHTFATRIDNVFVIGKGEEPWVTLPRGGGVRLSIEEDREHRLKKQKEF</sequence>
<dbReference type="AlphaFoldDB" id="A0A0G4ILX4"/>
<accession>A0A0G4ILX4</accession>
<dbReference type="Gene3D" id="3.10.290.10">
    <property type="entry name" value="RNA-binding S4 domain"/>
    <property type="match status" value="1"/>
</dbReference>
<dbReference type="FunFam" id="3.10.290.10:FF:000002">
    <property type="entry name" value="40S ribosomal protein S4"/>
    <property type="match status" value="1"/>
</dbReference>
<feature type="domain" description="RNA-binding S4" evidence="7">
    <location>
        <begin position="43"/>
        <end position="106"/>
    </location>
</feature>
<dbReference type="EMBL" id="OVEO01000001">
    <property type="protein sequence ID" value="SPQ93361.1"/>
    <property type="molecule type" value="Genomic_DNA"/>
</dbReference>
<keyword evidence="5 6" id="KW-0687">Ribonucleoprotein</keyword>
<dbReference type="PIRSF" id="PIRSF002116">
    <property type="entry name" value="Ribosomal_S4"/>
    <property type="match status" value="1"/>
</dbReference>
<dbReference type="InterPro" id="IPR000876">
    <property type="entry name" value="Ribosomal_eS4"/>
</dbReference>
<keyword evidence="2 6" id="KW-0699">rRNA-binding</keyword>
<dbReference type="PANTHER" id="PTHR11581">
    <property type="entry name" value="30S/40S RIBOSOMAL PROTEIN S4"/>
    <property type="match status" value="1"/>
</dbReference>
<dbReference type="InterPro" id="IPR014722">
    <property type="entry name" value="Rib_uL2_dom2"/>
</dbReference>
<evidence type="ECO:0000256" key="2">
    <source>
        <dbReference type="ARBA" id="ARBA00022730"/>
    </source>
</evidence>
<dbReference type="Pfam" id="PF08071">
    <property type="entry name" value="RS4NT"/>
    <property type="match status" value="1"/>
</dbReference>
<dbReference type="HAMAP" id="MF_00485">
    <property type="entry name" value="Ribosomal_eS4"/>
    <property type="match status" value="1"/>
</dbReference>
<evidence type="ECO:0000256" key="6">
    <source>
        <dbReference type="PIRNR" id="PIRNR002116"/>
    </source>
</evidence>
<keyword evidence="9" id="KW-0496">Mitochondrion</keyword>
<dbReference type="FunFam" id="2.30.30.30:FF:000005">
    <property type="entry name" value="40S ribosomal protein S4"/>
    <property type="match status" value="1"/>
</dbReference>
<dbReference type="Gene3D" id="2.30.30.30">
    <property type="match status" value="1"/>
</dbReference>
<evidence type="ECO:0000256" key="4">
    <source>
        <dbReference type="ARBA" id="ARBA00022980"/>
    </source>
</evidence>
<dbReference type="InterPro" id="IPR013843">
    <property type="entry name" value="Ribosomal_eS4_N"/>
</dbReference>
<evidence type="ECO:0000313" key="11">
    <source>
        <dbReference type="Proteomes" id="UP000290189"/>
    </source>
</evidence>
<dbReference type="STRING" id="37360.A0A0G4ILX4"/>
<evidence type="ECO:0000313" key="9">
    <source>
        <dbReference type="EMBL" id="SPQ93361.1"/>
    </source>
</evidence>
<geneLocation type="mitochondrion" evidence="9"/>
<keyword evidence="3 6" id="KW-0694">RNA-binding</keyword>
<dbReference type="Proteomes" id="UP000039324">
    <property type="component" value="Unassembled WGS sequence"/>
</dbReference>
<dbReference type="InterPro" id="IPR041982">
    <property type="entry name" value="Ribosomal_eS4_KOW"/>
</dbReference>
<dbReference type="PROSITE" id="PS50889">
    <property type="entry name" value="S4"/>
    <property type="match status" value="1"/>
</dbReference>
<dbReference type="PROSITE" id="PS00528">
    <property type="entry name" value="RIBOSOMAL_S4E"/>
    <property type="match status" value="1"/>
</dbReference>
<keyword evidence="10" id="KW-1185">Reference proteome</keyword>
<protein>
    <recommendedName>
        <fullName evidence="6">40S ribosomal protein S4</fullName>
    </recommendedName>
</protein>
<dbReference type="CDD" id="cd00165">
    <property type="entry name" value="S4"/>
    <property type="match status" value="1"/>
</dbReference>